<dbReference type="GO" id="GO:0005737">
    <property type="term" value="C:cytoplasm"/>
    <property type="evidence" value="ECO:0007669"/>
    <property type="project" value="TreeGrafter"/>
</dbReference>
<dbReference type="RefSeq" id="WP_176762636.1">
    <property type="nucleotide sequence ID" value="NZ_FNCS01000006.1"/>
</dbReference>
<dbReference type="SUPFAM" id="SSF51735">
    <property type="entry name" value="NAD(P)-binding Rossmann-fold domains"/>
    <property type="match status" value="1"/>
</dbReference>
<dbReference type="PANTHER" id="PTHR43544:SF12">
    <property type="entry name" value="NAD(P)-BINDING ROSSMANN-FOLD SUPERFAMILY PROTEIN"/>
    <property type="match status" value="1"/>
</dbReference>
<dbReference type="STRING" id="440168.SAMN04487974_106141"/>
<dbReference type="GO" id="GO:0016491">
    <property type="term" value="F:oxidoreductase activity"/>
    <property type="evidence" value="ECO:0007669"/>
    <property type="project" value="TreeGrafter"/>
</dbReference>
<dbReference type="InterPro" id="IPR002347">
    <property type="entry name" value="SDR_fam"/>
</dbReference>
<protein>
    <recommendedName>
        <fullName evidence="3">NAD(P)-dependent dehydrogenase, short-chain alcohol dehydrogenase family</fullName>
    </recommendedName>
</protein>
<dbReference type="PRINTS" id="PR00081">
    <property type="entry name" value="GDHRDH"/>
</dbReference>
<proteinExistence type="predicted"/>
<dbReference type="Gene3D" id="3.40.50.720">
    <property type="entry name" value="NAD(P)-binding Rossmann-like Domain"/>
    <property type="match status" value="1"/>
</dbReference>
<evidence type="ECO:0008006" key="3">
    <source>
        <dbReference type="Google" id="ProtNLM"/>
    </source>
</evidence>
<dbReference type="Proteomes" id="UP000199495">
    <property type="component" value="Unassembled WGS sequence"/>
</dbReference>
<organism evidence="1 2">
    <name type="scientific">Pelagibacterium luteolum</name>
    <dbReference type="NCBI Taxonomy" id="440168"/>
    <lineage>
        <taxon>Bacteria</taxon>
        <taxon>Pseudomonadati</taxon>
        <taxon>Pseudomonadota</taxon>
        <taxon>Alphaproteobacteria</taxon>
        <taxon>Hyphomicrobiales</taxon>
        <taxon>Devosiaceae</taxon>
        <taxon>Pelagibacterium</taxon>
    </lineage>
</organism>
<reference evidence="1 2" key="1">
    <citation type="submission" date="2016-10" db="EMBL/GenBank/DDBJ databases">
        <authorList>
            <person name="de Groot N.N."/>
        </authorList>
    </citation>
    <scope>NUCLEOTIDE SEQUENCE [LARGE SCALE GENOMIC DNA]</scope>
    <source>
        <strain evidence="1 2">CGMCC 1.10267</strain>
    </source>
</reference>
<dbReference type="InterPro" id="IPR051468">
    <property type="entry name" value="Fungal_SecMetab_SDRs"/>
</dbReference>
<evidence type="ECO:0000313" key="2">
    <source>
        <dbReference type="Proteomes" id="UP000199495"/>
    </source>
</evidence>
<evidence type="ECO:0000313" key="1">
    <source>
        <dbReference type="EMBL" id="SDG70972.1"/>
    </source>
</evidence>
<name>A0A1G7WG99_9HYPH</name>
<dbReference type="InterPro" id="IPR036291">
    <property type="entry name" value="NAD(P)-bd_dom_sf"/>
</dbReference>
<accession>A0A1G7WG99</accession>
<keyword evidence="2" id="KW-1185">Reference proteome</keyword>
<sequence>MAEATQAIIVGSSGGIGRALFDGLSASGRYDQVTGLSRTGKPPLDLTNETSVVDAIETIAPLGAIRLVIVATGLLHDGTIAPEKSNRQLSVDALARSFAINTIGPALVLKHILPLLPRSGRSLVIVLSAKVGSIGDNRLGGWHSYRASKAALNQIVRTCAIELGRTHKEAVLVAMHPGTVDTPLSRPFSRAGLDVQTPEEAASAILGGLDKLRVADSGGFFDRTGMRLPY</sequence>
<dbReference type="AlphaFoldDB" id="A0A1G7WG99"/>
<gene>
    <name evidence="1" type="ORF">SAMN04487974_106141</name>
</gene>
<dbReference type="EMBL" id="FNCS01000006">
    <property type="protein sequence ID" value="SDG70972.1"/>
    <property type="molecule type" value="Genomic_DNA"/>
</dbReference>
<dbReference type="PANTHER" id="PTHR43544">
    <property type="entry name" value="SHORT-CHAIN DEHYDROGENASE/REDUCTASE"/>
    <property type="match status" value="1"/>
</dbReference>
<dbReference type="Pfam" id="PF00106">
    <property type="entry name" value="adh_short"/>
    <property type="match status" value="1"/>
</dbReference>